<feature type="region of interest" description="Disordered" evidence="1">
    <location>
        <begin position="548"/>
        <end position="577"/>
    </location>
</feature>
<dbReference type="EMBL" id="BKCP01004394">
    <property type="protein sequence ID" value="GER30740.1"/>
    <property type="molecule type" value="Genomic_DNA"/>
</dbReference>
<dbReference type="PANTHER" id="PTHR31066">
    <property type="entry name" value="OS05G0427100 PROTEIN-RELATED"/>
    <property type="match status" value="1"/>
</dbReference>
<reference evidence="4" key="1">
    <citation type="journal article" date="2019" name="Curr. Biol.">
        <title>Genome Sequence of Striga asiatica Provides Insight into the Evolution of Plant Parasitism.</title>
        <authorList>
            <person name="Yoshida S."/>
            <person name="Kim S."/>
            <person name="Wafula E.K."/>
            <person name="Tanskanen J."/>
            <person name="Kim Y.M."/>
            <person name="Honaas L."/>
            <person name="Yang Z."/>
            <person name="Spallek T."/>
            <person name="Conn C.E."/>
            <person name="Ichihashi Y."/>
            <person name="Cheong K."/>
            <person name="Cui S."/>
            <person name="Der J.P."/>
            <person name="Gundlach H."/>
            <person name="Jiao Y."/>
            <person name="Hori C."/>
            <person name="Ishida J.K."/>
            <person name="Kasahara H."/>
            <person name="Kiba T."/>
            <person name="Kim M.S."/>
            <person name="Koo N."/>
            <person name="Laohavisit A."/>
            <person name="Lee Y.H."/>
            <person name="Lumba S."/>
            <person name="McCourt P."/>
            <person name="Mortimer J.C."/>
            <person name="Mutuku J.M."/>
            <person name="Nomura T."/>
            <person name="Sasaki-Sekimoto Y."/>
            <person name="Seto Y."/>
            <person name="Wang Y."/>
            <person name="Wakatake T."/>
            <person name="Sakakibara H."/>
            <person name="Demura T."/>
            <person name="Yamaguchi S."/>
            <person name="Yoneyama K."/>
            <person name="Manabe R.I."/>
            <person name="Nelson D.C."/>
            <person name="Schulman A.H."/>
            <person name="Timko M.P."/>
            <person name="dePamphilis C.W."/>
            <person name="Choi D."/>
            <person name="Shirasu K."/>
        </authorList>
    </citation>
    <scope>NUCLEOTIDE SEQUENCE [LARGE SCALE GENOMIC DNA]</scope>
    <source>
        <strain evidence="4">cv. UVA1</strain>
    </source>
</reference>
<evidence type="ECO:0000313" key="3">
    <source>
        <dbReference type="EMBL" id="GER30740.1"/>
    </source>
</evidence>
<protein>
    <submittedName>
        <fullName evidence="3">Octicosapeptide/Phox/Bem1p family protein</fullName>
    </submittedName>
</protein>
<dbReference type="CDD" id="cd06410">
    <property type="entry name" value="PB1_UP2"/>
    <property type="match status" value="1"/>
</dbReference>
<evidence type="ECO:0000259" key="2">
    <source>
        <dbReference type="SMART" id="SM00666"/>
    </source>
</evidence>
<dbReference type="SMART" id="SM00666">
    <property type="entry name" value="PB1"/>
    <property type="match status" value="1"/>
</dbReference>
<feature type="domain" description="PB1" evidence="2">
    <location>
        <begin position="26"/>
        <end position="113"/>
    </location>
</feature>
<name>A0A5A7PDI6_STRAF</name>
<sequence length="577" mass="64109">MEKQSSGLITKVKLLCSYGGRIQFRPTDRQLSYAGGDTKILAVDRGVKFSEMAAKLNSLCEKSEVSIKYQLPGEDLDALVSLIDDEDVEHMMVEYDRLQRISPKPVRLRLFLFDPAKSGAGKDSVPVTPSNPDYLFGFDKEYEPSVEPPLDLLQIPGMVLPDNNGSVRVEGKIGNMVSQVSGVANNESVGGATAAPWAVYRVPAVVNGGICHAAPYAYGIVPEMVNGNRERPVYNFIPIMAPAMPEQMMMGACVVEPYSWEDWVRPAAGHTQAVRREFLEAVHVRDKANERARTSGGGVRLQQTGGMRLVTCGYMWLGVGQLSATAYGRGDFRRLSAAADGGGRGWWIAGKIRYARKTSKLTITKSHVLGKWNSGRPGRVVIAYCRSVFIGELEQFFSNDEFEERFNFLQKWYQVFSWMLGKPGLQHCAQTNFLTYPVAIWDDVFKSNAFSVAYQHFGDPRWADLRFMFEEVFLPNPRSEVVHDRNSTSEAFFALPAARTHVVSDNSYYNALQTLCSGNYATPQHGGPHDASSESFVNTHAYVLINRRGSRTPLRIPRPPHKPDPASCKDSTSDPPV</sequence>
<dbReference type="Gene3D" id="3.10.20.90">
    <property type="entry name" value="Phosphatidylinositol 3-kinase Catalytic Subunit, Chain A, domain 1"/>
    <property type="match status" value="1"/>
</dbReference>
<gene>
    <name evidence="3" type="ORF">STAS_06701</name>
</gene>
<evidence type="ECO:0000256" key="1">
    <source>
        <dbReference type="SAM" id="MobiDB-lite"/>
    </source>
</evidence>
<evidence type="ECO:0000313" key="4">
    <source>
        <dbReference type="Proteomes" id="UP000325081"/>
    </source>
</evidence>
<comment type="caution">
    <text evidence="3">The sequence shown here is derived from an EMBL/GenBank/DDBJ whole genome shotgun (WGS) entry which is preliminary data.</text>
</comment>
<dbReference type="InterPro" id="IPR053198">
    <property type="entry name" value="Gynoecium_Dev_Regulator"/>
</dbReference>
<keyword evidence="4" id="KW-1185">Reference proteome</keyword>
<dbReference type="OrthoDB" id="1938580at2759"/>
<dbReference type="InterPro" id="IPR000270">
    <property type="entry name" value="PB1_dom"/>
</dbReference>
<organism evidence="3 4">
    <name type="scientific">Striga asiatica</name>
    <name type="common">Asiatic witchweed</name>
    <name type="synonym">Buchnera asiatica</name>
    <dbReference type="NCBI Taxonomy" id="4170"/>
    <lineage>
        <taxon>Eukaryota</taxon>
        <taxon>Viridiplantae</taxon>
        <taxon>Streptophyta</taxon>
        <taxon>Embryophyta</taxon>
        <taxon>Tracheophyta</taxon>
        <taxon>Spermatophyta</taxon>
        <taxon>Magnoliopsida</taxon>
        <taxon>eudicotyledons</taxon>
        <taxon>Gunneridae</taxon>
        <taxon>Pentapetalae</taxon>
        <taxon>asterids</taxon>
        <taxon>lamiids</taxon>
        <taxon>Lamiales</taxon>
        <taxon>Orobanchaceae</taxon>
        <taxon>Buchnereae</taxon>
        <taxon>Striga</taxon>
    </lineage>
</organism>
<dbReference type="Proteomes" id="UP000325081">
    <property type="component" value="Unassembled WGS sequence"/>
</dbReference>
<accession>A0A5A7PDI6</accession>
<dbReference type="AlphaFoldDB" id="A0A5A7PDI6"/>
<dbReference type="Pfam" id="PF00564">
    <property type="entry name" value="PB1"/>
    <property type="match status" value="1"/>
</dbReference>
<dbReference type="SUPFAM" id="SSF54277">
    <property type="entry name" value="CAD &amp; PB1 domains"/>
    <property type="match status" value="1"/>
</dbReference>
<dbReference type="PANTHER" id="PTHR31066:SF60">
    <property type="entry name" value="PB1 DOMAIN-CONTAINING PROTEIN"/>
    <property type="match status" value="1"/>
</dbReference>
<proteinExistence type="predicted"/>